<evidence type="ECO:0000313" key="3">
    <source>
        <dbReference type="Proteomes" id="UP001139516"/>
    </source>
</evidence>
<proteinExistence type="predicted"/>
<comment type="caution">
    <text evidence="2">The sequence shown here is derived from an EMBL/GenBank/DDBJ whole genome shotgun (WGS) entry which is preliminary data.</text>
</comment>
<name>A0A9X1YBV6_9PROT</name>
<dbReference type="PROSITE" id="PS51318">
    <property type="entry name" value="TAT"/>
    <property type="match status" value="1"/>
</dbReference>
<dbReference type="InterPro" id="IPR006311">
    <property type="entry name" value="TAT_signal"/>
</dbReference>
<dbReference type="AlphaFoldDB" id="A0A9X1YBV6"/>
<gene>
    <name evidence="2" type="ORF">M0638_23170</name>
</gene>
<dbReference type="EMBL" id="JALPRX010000114">
    <property type="protein sequence ID" value="MCK8787278.1"/>
    <property type="molecule type" value="Genomic_DNA"/>
</dbReference>
<keyword evidence="3" id="KW-1185">Reference proteome</keyword>
<accession>A0A9X1YBV6</accession>
<sequence>MPAIPTILRRRPLLAAAMLVAGLLGGLTPAVAKAPQPGRSPAAQATRQAAPPVADRFLPVSDALRPEDVARLRARMRPPEAVPIRNLSPTVDSPAGERAAVQRWLPPGVADTAARQWRT</sequence>
<evidence type="ECO:0000256" key="1">
    <source>
        <dbReference type="SAM" id="MobiDB-lite"/>
    </source>
</evidence>
<feature type="compositionally biased region" description="Low complexity" evidence="1">
    <location>
        <begin position="41"/>
        <end position="52"/>
    </location>
</feature>
<feature type="region of interest" description="Disordered" evidence="1">
    <location>
        <begin position="33"/>
        <end position="52"/>
    </location>
</feature>
<organism evidence="2 3">
    <name type="scientific">Roseomonas acroporae</name>
    <dbReference type="NCBI Taxonomy" id="2937791"/>
    <lineage>
        <taxon>Bacteria</taxon>
        <taxon>Pseudomonadati</taxon>
        <taxon>Pseudomonadota</taxon>
        <taxon>Alphaproteobacteria</taxon>
        <taxon>Acetobacterales</taxon>
        <taxon>Roseomonadaceae</taxon>
        <taxon>Roseomonas</taxon>
    </lineage>
</organism>
<protein>
    <submittedName>
        <fullName evidence="2">Uncharacterized protein</fullName>
    </submittedName>
</protein>
<reference evidence="2" key="1">
    <citation type="submission" date="2022-04" db="EMBL/GenBank/DDBJ databases">
        <title>Roseomonas acroporae sp. nov., isolated from coral Acropora digitifera.</title>
        <authorList>
            <person name="Sun H."/>
        </authorList>
    </citation>
    <scope>NUCLEOTIDE SEQUENCE</scope>
    <source>
        <strain evidence="2">NAR14</strain>
    </source>
</reference>
<dbReference type="RefSeq" id="WP_248669331.1">
    <property type="nucleotide sequence ID" value="NZ_JALPRX010000114.1"/>
</dbReference>
<dbReference type="Proteomes" id="UP001139516">
    <property type="component" value="Unassembled WGS sequence"/>
</dbReference>
<evidence type="ECO:0000313" key="2">
    <source>
        <dbReference type="EMBL" id="MCK8787278.1"/>
    </source>
</evidence>